<reference evidence="2" key="1">
    <citation type="submission" date="2022-07" db="EMBL/GenBank/DDBJ databases">
        <title>Genome Sequence of Physisporinus lineatus.</title>
        <authorList>
            <person name="Buettner E."/>
        </authorList>
    </citation>
    <scope>NUCLEOTIDE SEQUENCE</scope>
    <source>
        <strain evidence="2">VT162</strain>
    </source>
</reference>
<proteinExistence type="predicted"/>
<feature type="compositionally biased region" description="Basic residues" evidence="1">
    <location>
        <begin position="27"/>
        <end position="36"/>
    </location>
</feature>
<evidence type="ECO:0000256" key="1">
    <source>
        <dbReference type="SAM" id="MobiDB-lite"/>
    </source>
</evidence>
<dbReference type="AlphaFoldDB" id="A0AAD5VGL6"/>
<keyword evidence="3" id="KW-1185">Reference proteome</keyword>
<evidence type="ECO:0000313" key="2">
    <source>
        <dbReference type="EMBL" id="KAJ3490837.1"/>
    </source>
</evidence>
<gene>
    <name evidence="2" type="ORF">NLI96_g1129</name>
</gene>
<feature type="region of interest" description="Disordered" evidence="1">
    <location>
        <begin position="26"/>
        <end position="51"/>
    </location>
</feature>
<dbReference type="EMBL" id="JANAWD010000021">
    <property type="protein sequence ID" value="KAJ3490837.1"/>
    <property type="molecule type" value="Genomic_DNA"/>
</dbReference>
<organism evidence="2 3">
    <name type="scientific">Meripilus lineatus</name>
    <dbReference type="NCBI Taxonomy" id="2056292"/>
    <lineage>
        <taxon>Eukaryota</taxon>
        <taxon>Fungi</taxon>
        <taxon>Dikarya</taxon>
        <taxon>Basidiomycota</taxon>
        <taxon>Agaricomycotina</taxon>
        <taxon>Agaricomycetes</taxon>
        <taxon>Polyporales</taxon>
        <taxon>Meripilaceae</taxon>
        <taxon>Meripilus</taxon>
    </lineage>
</organism>
<accession>A0AAD5VGL6</accession>
<name>A0AAD5VGL6_9APHY</name>
<protein>
    <submittedName>
        <fullName evidence="2">Uncharacterized protein</fullName>
    </submittedName>
</protein>
<dbReference type="Proteomes" id="UP001212997">
    <property type="component" value="Unassembled WGS sequence"/>
</dbReference>
<evidence type="ECO:0000313" key="3">
    <source>
        <dbReference type="Proteomes" id="UP001212997"/>
    </source>
</evidence>
<comment type="caution">
    <text evidence="2">The sequence shown here is derived from an EMBL/GenBank/DDBJ whole genome shotgun (WGS) entry which is preliminary data.</text>
</comment>
<sequence length="433" mass="48053">MQAAKTIPDIRAISYSPIMAKEFPVKHPAKAPRPKATRPGQYPFDESQIKNQTSSQKLDTILKLIECCGWSLGEFLHQLFRPNDSWTTTQSARVASFLCGTSKIKPLDIVKLWYGNRQGRPSSGDPESKDYFSVSKRSSELRYARTALSTWALEIVGKRMTREADRAVQDPGLRLRASEKDSTFENGKDLIDVGVLVENVDDVISHVARAFGGSQGEDYLDWTDEDMEDSINERTLCEDFDDFENEDLETQDIMGKPISRGGGVFADSRDNNAVMMQNFTVPGSSCRDASFFPGATMNLIGAKRPAASSKTLVSWSAMADFSIPSLKKKYRMMAPTTWHLLEILATKESQLGSSDKIAGCLPGEKLCTSVFSELMYCRDRDCNLLPLCRSISLFSGTARSTLFHVGEHLGQCVPYSTAHTALQTLAVEKFAET</sequence>